<dbReference type="EMBL" id="LN649231">
    <property type="protein sequence ID" value="CEI68503.1"/>
    <property type="molecule type" value="Genomic_DNA"/>
</dbReference>
<sequence>MLAPHAVIDNEGSAATTNDPALIQAKPVMVSHAYPLQKVSFTTSSLGNLTYDENEKPEELSSDVFVTFSFFWAADTGNTVFGGGC</sequence>
<evidence type="ECO:0000313" key="2">
    <source>
        <dbReference type="Proteomes" id="UP000245910"/>
    </source>
</evidence>
<name>A0A2L2TKA7_9HYPO</name>
<dbReference type="Proteomes" id="UP000245910">
    <property type="component" value="Chromosome III"/>
</dbReference>
<accession>A0A2L2TKA7</accession>
<proteinExistence type="predicted"/>
<protein>
    <submittedName>
        <fullName evidence="1">Uncharacterized protein</fullName>
    </submittedName>
</protein>
<organism evidence="1 2">
    <name type="scientific">Fusarium venenatum</name>
    <dbReference type="NCBI Taxonomy" id="56646"/>
    <lineage>
        <taxon>Eukaryota</taxon>
        <taxon>Fungi</taxon>
        <taxon>Dikarya</taxon>
        <taxon>Ascomycota</taxon>
        <taxon>Pezizomycotina</taxon>
        <taxon>Sordariomycetes</taxon>
        <taxon>Hypocreomycetidae</taxon>
        <taxon>Hypocreales</taxon>
        <taxon>Nectriaceae</taxon>
        <taxon>Fusarium</taxon>
    </lineage>
</organism>
<dbReference type="AlphaFoldDB" id="A0A2L2TKA7"/>
<evidence type="ECO:0000313" key="1">
    <source>
        <dbReference type="EMBL" id="CEI68503.1"/>
    </source>
</evidence>
<reference evidence="2" key="1">
    <citation type="submission" date="2014-10" db="EMBL/GenBank/DDBJ databases">
        <authorList>
            <person name="King R."/>
        </authorList>
    </citation>
    <scope>NUCLEOTIDE SEQUENCE [LARGE SCALE GENOMIC DNA]</scope>
    <source>
        <strain evidence="2">A3/5</strain>
    </source>
</reference>
<keyword evidence="2" id="KW-1185">Reference proteome</keyword>